<dbReference type="GO" id="GO:0003677">
    <property type="term" value="F:DNA binding"/>
    <property type="evidence" value="ECO:0007669"/>
    <property type="project" value="UniProtKB-UniRule"/>
</dbReference>
<keyword evidence="1 2" id="KW-0238">DNA-binding</keyword>
<protein>
    <submittedName>
        <fullName evidence="4">TetR/AcrR family transcriptional regulator</fullName>
    </submittedName>
</protein>
<dbReference type="Proteomes" id="UP000325255">
    <property type="component" value="Unassembled WGS sequence"/>
</dbReference>
<dbReference type="AlphaFoldDB" id="A0A5M6ILS5"/>
<comment type="caution">
    <text evidence="4">The sequence shown here is derived from an EMBL/GenBank/DDBJ whole genome shotgun (WGS) entry which is preliminary data.</text>
</comment>
<proteinExistence type="predicted"/>
<dbReference type="InterPro" id="IPR001647">
    <property type="entry name" value="HTH_TetR"/>
</dbReference>
<accession>A0A5M6ILS5</accession>
<sequence>MTPEAWIEAGTTILAEENVRGVQIPALCERLGVTKGSFYWHFGALGDLLRRLLEHWRRRATLDLIGRLSGTAMGGASILRALLVLPRRSRSRQAAALEASIRDWARRDAEAARAVREVDAVRLKFFEQMFRARGFDRTEATARAYLAYCVMMGDSVLHPTLAEAVPDQIYLETAVRVLGLAAEPGPAARP</sequence>
<dbReference type="InterPro" id="IPR009057">
    <property type="entry name" value="Homeodomain-like_sf"/>
</dbReference>
<evidence type="ECO:0000256" key="2">
    <source>
        <dbReference type="PROSITE-ProRule" id="PRU00335"/>
    </source>
</evidence>
<dbReference type="EMBL" id="VWPK01000056">
    <property type="protein sequence ID" value="KAA5609233.1"/>
    <property type="molecule type" value="Genomic_DNA"/>
</dbReference>
<dbReference type="Pfam" id="PF00440">
    <property type="entry name" value="TetR_N"/>
    <property type="match status" value="1"/>
</dbReference>
<dbReference type="PROSITE" id="PS50977">
    <property type="entry name" value="HTH_TETR_2"/>
    <property type="match status" value="1"/>
</dbReference>
<gene>
    <name evidence="4" type="ORF">F1189_25370</name>
</gene>
<feature type="domain" description="HTH tetR-type" evidence="3">
    <location>
        <begin position="1"/>
        <end position="60"/>
    </location>
</feature>
<reference evidence="4 5" key="1">
    <citation type="submission" date="2019-09" db="EMBL/GenBank/DDBJ databases">
        <title>Genome sequence of Rhodovastum atsumiense, a diverse member of the Acetobacteraceae family of non-sulfur purple photosynthetic bacteria.</title>
        <authorList>
            <person name="Meyer T."/>
            <person name="Kyndt J."/>
        </authorList>
    </citation>
    <scope>NUCLEOTIDE SEQUENCE [LARGE SCALE GENOMIC DNA]</scope>
    <source>
        <strain evidence="4 5">DSM 21279</strain>
    </source>
</reference>
<dbReference type="SUPFAM" id="SSF46689">
    <property type="entry name" value="Homeodomain-like"/>
    <property type="match status" value="1"/>
</dbReference>
<dbReference type="OrthoDB" id="9812484at2"/>
<evidence type="ECO:0000256" key="1">
    <source>
        <dbReference type="ARBA" id="ARBA00023125"/>
    </source>
</evidence>
<dbReference type="Gene3D" id="1.10.357.10">
    <property type="entry name" value="Tetracycline Repressor, domain 2"/>
    <property type="match status" value="1"/>
</dbReference>
<evidence type="ECO:0000259" key="3">
    <source>
        <dbReference type="PROSITE" id="PS50977"/>
    </source>
</evidence>
<keyword evidence="5" id="KW-1185">Reference proteome</keyword>
<name>A0A5M6ILS5_9PROT</name>
<feature type="DNA-binding region" description="H-T-H motif" evidence="2">
    <location>
        <begin position="23"/>
        <end position="42"/>
    </location>
</feature>
<evidence type="ECO:0000313" key="5">
    <source>
        <dbReference type="Proteomes" id="UP000325255"/>
    </source>
</evidence>
<evidence type="ECO:0000313" key="4">
    <source>
        <dbReference type="EMBL" id="KAA5609233.1"/>
    </source>
</evidence>
<organism evidence="4 5">
    <name type="scientific">Rhodovastum atsumiense</name>
    <dbReference type="NCBI Taxonomy" id="504468"/>
    <lineage>
        <taxon>Bacteria</taxon>
        <taxon>Pseudomonadati</taxon>
        <taxon>Pseudomonadota</taxon>
        <taxon>Alphaproteobacteria</taxon>
        <taxon>Acetobacterales</taxon>
        <taxon>Acetobacteraceae</taxon>
        <taxon>Rhodovastum</taxon>
    </lineage>
</organism>